<evidence type="ECO:0000259" key="8">
    <source>
        <dbReference type="Pfam" id="PF02397"/>
    </source>
</evidence>
<comment type="subcellular location">
    <subcellularLocation>
        <location evidence="1">Membrane</location>
        <topology evidence="1">Multi-pass membrane protein</topology>
    </subcellularLocation>
</comment>
<feature type="transmembrane region" description="Helical" evidence="7">
    <location>
        <begin position="141"/>
        <end position="160"/>
    </location>
</feature>
<keyword evidence="10" id="KW-1185">Reference proteome</keyword>
<sequence>MQEPMRAPMSLPDRVGSAGFVQAPRLNATAPSTHPLPAPPATVWERRYRFAVIASDAIATAMTSAAGAVWVAVLDIAVLPPAVLALLTAVAVLWALAGSWNVRILGQGHEEYRRLGRGIFSAGVVLAVAGLAVPPLEVRPWVFGVLPALALLVLAQRYLLRRYLHSARSDGRCLLPVIAAGSTRTLRDLIARTRQQPHVGWQIQALCLRPEASEGLVCEVDGVPVIGDVDDLAEHVRRGGYRVVAITADSYWTPRRLQELAWKIEDTSAEMVVAPVLMEVAGPRLHVSSVLGMPMLKVSEPAFTGGRRVVKALADWVSALLLLCMIWPVLLVIALAIKVSDGGPVIYRQRRTGRGGTTFTMLKFRTMVVSADAMRIALRPANDAEGPLFKLRRDPRVTKVGGLLRRYSLDELPQLFNVLTGHMSLVGPRPPLPEETETYDYEVGRRLLVKPGLTGLWQVSGRSDLSWAESVRLDLRYVENWSLAMDAVILWKTVRAVLTKQGAY</sequence>
<feature type="transmembrane region" description="Helical" evidence="7">
    <location>
        <begin position="316"/>
        <end position="337"/>
    </location>
</feature>
<dbReference type="Proteomes" id="UP000199529">
    <property type="component" value="Unassembled WGS sequence"/>
</dbReference>
<dbReference type="GO" id="GO:0016020">
    <property type="term" value="C:membrane"/>
    <property type="evidence" value="ECO:0007669"/>
    <property type="project" value="UniProtKB-SubCell"/>
</dbReference>
<evidence type="ECO:0000256" key="5">
    <source>
        <dbReference type="ARBA" id="ARBA00022989"/>
    </source>
</evidence>
<dbReference type="STRING" id="418495.SAMN05216215_102128"/>
<keyword evidence="5 7" id="KW-1133">Transmembrane helix</keyword>
<dbReference type="AlphaFoldDB" id="A0A1H3HNN8"/>
<dbReference type="EMBL" id="FNOK01000021">
    <property type="protein sequence ID" value="SDY17107.1"/>
    <property type="molecule type" value="Genomic_DNA"/>
</dbReference>
<evidence type="ECO:0000313" key="10">
    <source>
        <dbReference type="Proteomes" id="UP000199529"/>
    </source>
</evidence>
<evidence type="ECO:0000256" key="1">
    <source>
        <dbReference type="ARBA" id="ARBA00004141"/>
    </source>
</evidence>
<dbReference type="Pfam" id="PF02397">
    <property type="entry name" value="Bac_transf"/>
    <property type="match status" value="1"/>
</dbReference>
<evidence type="ECO:0000256" key="4">
    <source>
        <dbReference type="ARBA" id="ARBA00022692"/>
    </source>
</evidence>
<keyword evidence="4 7" id="KW-0812">Transmembrane</keyword>
<evidence type="ECO:0000256" key="3">
    <source>
        <dbReference type="ARBA" id="ARBA00022679"/>
    </source>
</evidence>
<gene>
    <name evidence="9" type="ORF">SAMN05216215_102128</name>
</gene>
<keyword evidence="3 9" id="KW-0808">Transferase</keyword>
<reference evidence="10" key="1">
    <citation type="submission" date="2016-10" db="EMBL/GenBank/DDBJ databases">
        <authorList>
            <person name="Varghese N."/>
            <person name="Submissions S."/>
        </authorList>
    </citation>
    <scope>NUCLEOTIDE SEQUENCE [LARGE SCALE GENOMIC DNA]</scope>
    <source>
        <strain evidence="10">CGMCC 4.3530</strain>
    </source>
</reference>
<dbReference type="GO" id="GO:0016780">
    <property type="term" value="F:phosphotransferase activity, for other substituted phosphate groups"/>
    <property type="evidence" value="ECO:0007669"/>
    <property type="project" value="TreeGrafter"/>
</dbReference>
<accession>A0A1H3HNN8</accession>
<dbReference type="PANTHER" id="PTHR30576:SF10">
    <property type="entry name" value="SLL5057 PROTEIN"/>
    <property type="match status" value="1"/>
</dbReference>
<keyword evidence="6 7" id="KW-0472">Membrane</keyword>
<dbReference type="NCBIfam" id="TIGR03025">
    <property type="entry name" value="EPS_sugtrans"/>
    <property type="match status" value="1"/>
</dbReference>
<evidence type="ECO:0000256" key="7">
    <source>
        <dbReference type="SAM" id="Phobius"/>
    </source>
</evidence>
<feature type="domain" description="Bacterial sugar transferase" evidence="8">
    <location>
        <begin position="311"/>
        <end position="498"/>
    </location>
</feature>
<dbReference type="RefSeq" id="WP_093268257.1">
    <property type="nucleotide sequence ID" value="NZ_FNOK01000021.1"/>
</dbReference>
<name>A0A1H3HNN8_9PSEU</name>
<dbReference type="PANTHER" id="PTHR30576">
    <property type="entry name" value="COLANIC BIOSYNTHESIS UDP-GLUCOSE LIPID CARRIER TRANSFERASE"/>
    <property type="match status" value="1"/>
</dbReference>
<organism evidence="9 10">
    <name type="scientific">Saccharopolyspora shandongensis</name>
    <dbReference type="NCBI Taxonomy" id="418495"/>
    <lineage>
        <taxon>Bacteria</taxon>
        <taxon>Bacillati</taxon>
        <taxon>Actinomycetota</taxon>
        <taxon>Actinomycetes</taxon>
        <taxon>Pseudonocardiales</taxon>
        <taxon>Pseudonocardiaceae</taxon>
        <taxon>Saccharopolyspora</taxon>
    </lineage>
</organism>
<evidence type="ECO:0000313" key="9">
    <source>
        <dbReference type="EMBL" id="SDY17107.1"/>
    </source>
</evidence>
<feature type="transmembrane region" description="Helical" evidence="7">
    <location>
        <begin position="78"/>
        <end position="97"/>
    </location>
</feature>
<proteinExistence type="inferred from homology"/>
<dbReference type="InterPro" id="IPR003362">
    <property type="entry name" value="Bact_transf"/>
</dbReference>
<dbReference type="OrthoDB" id="9808602at2"/>
<dbReference type="InterPro" id="IPR017475">
    <property type="entry name" value="EPS_sugar_tfrase"/>
</dbReference>
<evidence type="ECO:0000256" key="2">
    <source>
        <dbReference type="ARBA" id="ARBA00006464"/>
    </source>
</evidence>
<evidence type="ECO:0000256" key="6">
    <source>
        <dbReference type="ARBA" id="ARBA00023136"/>
    </source>
</evidence>
<comment type="similarity">
    <text evidence="2">Belongs to the bacterial sugar transferase family.</text>
</comment>
<feature type="transmembrane region" description="Helical" evidence="7">
    <location>
        <begin position="50"/>
        <end position="72"/>
    </location>
</feature>
<protein>
    <submittedName>
        <fullName evidence="9">Undecaprenyl-phosphate galactose phosphotransferase, WbaP/exopolysaccharide biosynthesis polyprenyl glycosylphosphotransferase</fullName>
    </submittedName>
</protein>
<feature type="transmembrane region" description="Helical" evidence="7">
    <location>
        <begin position="118"/>
        <end position="135"/>
    </location>
</feature>